<feature type="domain" description="Tyrosine specific protein phosphatases" evidence="12">
    <location>
        <begin position="1002"/>
        <end position="1076"/>
    </location>
</feature>
<dbReference type="InterPro" id="IPR011993">
    <property type="entry name" value="PH-like_dom_sf"/>
</dbReference>
<dbReference type="CDD" id="cd14473">
    <property type="entry name" value="FERM_B-lobe"/>
    <property type="match status" value="1"/>
</dbReference>
<sequence length="1100" mass="122723">MFDSLSKSMSKGGLMASRFTPSAPSISSSTSPHHFSASTKSVASSTLTNSSSILSRNNNLSTNNNNNINNNNNKNSSTNSSLSTSSSGRKTLLARVMFLDDSFHTFEVDKKSKGSVLLESVFNHLELTEREYFGLVFCDTGGPLPLSHSPEVSRWLDAHKMIKKQTKNAISSNTKGSLLTLYFRVKFYVTDPSQLKEEFTRYHVYLQVRKDLMEGRLKAPSSTLCLLTSYVVQSTVGDYDPDMCHTDYLTRFNDLKKHCIYIPEQDTKISSSSSLNDFIESNEEVDRRITELHKLHKGQNPADSEFNFLEHAKRLEMFGINLHNGKDSNGRDIQLGVTCIGLVVFQNNLRINTFSWSKIVKISFKRKQFFIQLRKELTEDYDTLLGFNLTSYRSCKNLWKSAVEHHSFFRLHSSPRINNATPSTSTAPRRFLMTLGSRFRYSSRHDIHTSPFGRSHSKKFLRRTLPLNLETPVQNSANRVPRLASPETSSIGSSVHSNGGNLKPSAPIVTPIIVENTTTTPSERGHSSSGSLAHRAIESFNHRVQSLSTKLPKKAWQEDIMSDDEGGFLDSRQRNVSSLSRISKSSNPSSSSSIIKPKQQSIFQPTLLTGGGGIASSLATVRLAYADESSLSTTASTQNSDTASNSVISSSTLTNGDNSPFIESLKCKSTENMINNNQSILSDGESGGGLVYIKIFADEFGRFGFNVKGGADQDLPIIVSRVGPNTPADTCYPKLNEGDQVVLINGRDVSNHTHDQVVSFIRACSEPHSRQLILAVRQNVYIGEDVEEPEFQYVPETPRIVSAPPGTQALSQSMLLLEESLESGAINGQFEQLYRRNPNLSITECHKIDNLSKNRYRDISPYDKTRVNIRNCPSGDYINANHVVMTVPGSGIINRYIATQGPLSTTCPDFWFMIWDAQTSLIIMLTTIVEQGRVKCHKYWPDLDEKMEFESTGLVIKCIGEKKHDNFAFRDFTLINKEGEERSISQMAYLSWPDHGVPESSDEFVDFVETVRTHRAASINPTVVHCSAGIGRTGVLILMETAVNLIEANQPVYPLDLTRVMRDQRASMIQTPTQYRFVCQAILKVYKEGKVKPLPEFCVT</sequence>
<dbReference type="InterPro" id="IPR018979">
    <property type="entry name" value="FERM_N"/>
</dbReference>
<dbReference type="PROSITE" id="PS50055">
    <property type="entry name" value="TYR_PHOSPHATASE_PTP"/>
    <property type="match status" value="1"/>
</dbReference>
<evidence type="ECO:0000256" key="3">
    <source>
        <dbReference type="ARBA" id="ARBA00009649"/>
    </source>
</evidence>
<keyword evidence="6" id="KW-0378">Hydrolase</keyword>
<dbReference type="GO" id="GO:0009887">
    <property type="term" value="P:animal organ morphogenesis"/>
    <property type="evidence" value="ECO:0007669"/>
    <property type="project" value="UniProtKB-ARBA"/>
</dbReference>
<dbReference type="InterPro" id="IPR001478">
    <property type="entry name" value="PDZ"/>
</dbReference>
<dbReference type="PROSITE" id="PS50056">
    <property type="entry name" value="TYR_PHOSPHATASE_2"/>
    <property type="match status" value="1"/>
</dbReference>
<dbReference type="Pfam" id="PF00102">
    <property type="entry name" value="Y_phosphatase"/>
    <property type="match status" value="1"/>
</dbReference>
<dbReference type="AlphaFoldDB" id="A0A0K2UD17"/>
<dbReference type="Gene3D" id="1.20.80.10">
    <property type="match status" value="1"/>
</dbReference>
<dbReference type="InterPro" id="IPR000387">
    <property type="entry name" value="Tyr_Pase_dom"/>
</dbReference>
<dbReference type="Pfam" id="PF09379">
    <property type="entry name" value="FERM_N"/>
    <property type="match status" value="1"/>
</dbReference>
<evidence type="ECO:0000256" key="5">
    <source>
        <dbReference type="ARBA" id="ARBA00022490"/>
    </source>
</evidence>
<organism evidence="15">
    <name type="scientific">Lepeophtheirus salmonis</name>
    <name type="common">Salmon louse</name>
    <name type="synonym">Caligus salmonis</name>
    <dbReference type="NCBI Taxonomy" id="72036"/>
    <lineage>
        <taxon>Eukaryota</taxon>
        <taxon>Metazoa</taxon>
        <taxon>Ecdysozoa</taxon>
        <taxon>Arthropoda</taxon>
        <taxon>Crustacea</taxon>
        <taxon>Multicrustacea</taxon>
        <taxon>Hexanauplia</taxon>
        <taxon>Copepoda</taxon>
        <taxon>Siphonostomatoida</taxon>
        <taxon>Caligidae</taxon>
        <taxon>Lepeophtheirus</taxon>
    </lineage>
</organism>
<dbReference type="InterPro" id="IPR016130">
    <property type="entry name" value="Tyr_Pase_AS"/>
</dbReference>
<dbReference type="InterPro" id="IPR003595">
    <property type="entry name" value="Tyr_Pase_cat"/>
</dbReference>
<dbReference type="Gene3D" id="2.30.29.30">
    <property type="entry name" value="Pleckstrin-homology domain (PH domain)/Phosphotyrosine-binding domain (PTB)"/>
    <property type="match status" value="1"/>
</dbReference>
<dbReference type="InterPro" id="IPR041783">
    <property type="entry name" value="PTPN3/4_FERM_C"/>
</dbReference>
<accession>A0A0K2UD17</accession>
<dbReference type="SMART" id="SM00194">
    <property type="entry name" value="PTPc"/>
    <property type="match status" value="1"/>
</dbReference>
<evidence type="ECO:0000313" key="15">
    <source>
        <dbReference type="EMBL" id="CDW35606.1"/>
    </source>
</evidence>
<dbReference type="OrthoDB" id="5854685at2759"/>
<protein>
    <recommendedName>
        <fullName evidence="4">protein-tyrosine-phosphatase</fullName>
        <ecNumber evidence="4">3.1.3.48</ecNumber>
    </recommendedName>
</protein>
<feature type="domain" description="PDZ" evidence="14">
    <location>
        <begin position="692"/>
        <end position="762"/>
    </location>
</feature>
<dbReference type="PROSITE" id="PS50057">
    <property type="entry name" value="FERM_3"/>
    <property type="match status" value="1"/>
</dbReference>
<dbReference type="SUPFAM" id="SSF50156">
    <property type="entry name" value="PDZ domain-like"/>
    <property type="match status" value="1"/>
</dbReference>
<reference evidence="15" key="1">
    <citation type="submission" date="2014-05" db="EMBL/GenBank/DDBJ databases">
        <authorList>
            <person name="Chronopoulou M."/>
        </authorList>
    </citation>
    <scope>NUCLEOTIDE SEQUENCE</scope>
    <source>
        <tissue evidence="15">Whole organism</tissue>
    </source>
</reference>
<dbReference type="SUPFAM" id="SSF54236">
    <property type="entry name" value="Ubiquitin-like"/>
    <property type="match status" value="1"/>
</dbReference>
<evidence type="ECO:0000256" key="8">
    <source>
        <dbReference type="ARBA" id="ARBA00022949"/>
    </source>
</evidence>
<dbReference type="FunFam" id="2.30.42.10:FF:000045">
    <property type="entry name" value="Tyrosine-protein phosphatase non-receptor type"/>
    <property type="match status" value="1"/>
</dbReference>
<dbReference type="PRINTS" id="PR00935">
    <property type="entry name" value="BAND41"/>
</dbReference>
<dbReference type="SMART" id="SM01196">
    <property type="entry name" value="FERM_C"/>
    <property type="match status" value="1"/>
</dbReference>
<comment type="similarity">
    <text evidence="3">Belongs to the protein-tyrosine phosphatase family. Non-receptor class subfamily.</text>
</comment>
<feature type="domain" description="FERM" evidence="13">
    <location>
        <begin position="92"/>
        <end position="413"/>
    </location>
</feature>
<comment type="subcellular location">
    <subcellularLocation>
        <location evidence="2">Cell junction</location>
    </subcellularLocation>
    <subcellularLocation>
        <location evidence="1">Cytoplasm</location>
        <location evidence="1">Cytoskeleton</location>
    </subcellularLocation>
</comment>
<evidence type="ECO:0000256" key="6">
    <source>
        <dbReference type="ARBA" id="ARBA00022801"/>
    </source>
</evidence>
<dbReference type="InterPro" id="IPR000299">
    <property type="entry name" value="FERM_domain"/>
</dbReference>
<dbReference type="FunFam" id="2.30.29.30:FF:000002">
    <property type="entry name" value="Band 4.1-like protein 5 isoform 1"/>
    <property type="match status" value="1"/>
</dbReference>
<keyword evidence="9" id="KW-0206">Cytoskeleton</keyword>
<dbReference type="GO" id="GO:0048666">
    <property type="term" value="P:neuron development"/>
    <property type="evidence" value="ECO:0007669"/>
    <property type="project" value="UniProtKB-ARBA"/>
</dbReference>
<dbReference type="PROSITE" id="PS00383">
    <property type="entry name" value="TYR_PHOSPHATASE_1"/>
    <property type="match status" value="1"/>
</dbReference>
<feature type="domain" description="Tyrosine-protein phosphatase" evidence="11">
    <location>
        <begin position="826"/>
        <end position="1085"/>
    </location>
</feature>
<evidence type="ECO:0000256" key="1">
    <source>
        <dbReference type="ARBA" id="ARBA00004245"/>
    </source>
</evidence>
<dbReference type="Gene3D" id="2.30.42.10">
    <property type="match status" value="1"/>
</dbReference>
<dbReference type="InterPro" id="IPR029021">
    <property type="entry name" value="Prot-tyrosine_phosphatase-like"/>
</dbReference>
<dbReference type="SUPFAM" id="SSF47031">
    <property type="entry name" value="Second domain of FERM"/>
    <property type="match status" value="1"/>
</dbReference>
<evidence type="ECO:0000256" key="7">
    <source>
        <dbReference type="ARBA" id="ARBA00022912"/>
    </source>
</evidence>
<dbReference type="SMART" id="SM00228">
    <property type="entry name" value="PDZ"/>
    <property type="match status" value="1"/>
</dbReference>
<dbReference type="Gene3D" id="3.90.190.10">
    <property type="entry name" value="Protein tyrosine phosphatase superfamily"/>
    <property type="match status" value="1"/>
</dbReference>
<dbReference type="PROSITE" id="PS00661">
    <property type="entry name" value="FERM_2"/>
    <property type="match status" value="1"/>
</dbReference>
<dbReference type="CDD" id="cd06706">
    <property type="entry name" value="PDZ_PTPN3-4-like"/>
    <property type="match status" value="1"/>
</dbReference>
<evidence type="ECO:0000256" key="2">
    <source>
        <dbReference type="ARBA" id="ARBA00004282"/>
    </source>
</evidence>
<keyword evidence="7" id="KW-0904">Protein phosphatase</keyword>
<dbReference type="PANTHER" id="PTHR45706:SF4">
    <property type="entry name" value="TYROSINE-PROTEIN PHOSPHATASE"/>
    <property type="match status" value="1"/>
</dbReference>
<proteinExistence type="inferred from homology"/>
<dbReference type="InterPro" id="IPR029071">
    <property type="entry name" value="Ubiquitin-like_domsf"/>
</dbReference>
<dbReference type="EMBL" id="HACA01018245">
    <property type="protein sequence ID" value="CDW35606.1"/>
    <property type="molecule type" value="Transcribed_RNA"/>
</dbReference>
<evidence type="ECO:0000259" key="13">
    <source>
        <dbReference type="PROSITE" id="PS50057"/>
    </source>
</evidence>
<keyword evidence="5" id="KW-0963">Cytoplasm</keyword>
<dbReference type="SMART" id="SM00295">
    <property type="entry name" value="B41"/>
    <property type="match status" value="1"/>
</dbReference>
<dbReference type="InterPro" id="IPR019749">
    <property type="entry name" value="Band_41_domain"/>
</dbReference>
<dbReference type="Pfam" id="PF00373">
    <property type="entry name" value="FERM_M"/>
    <property type="match status" value="1"/>
</dbReference>
<dbReference type="InterPro" id="IPR000242">
    <property type="entry name" value="PTP_cat"/>
</dbReference>
<dbReference type="Gene3D" id="3.10.20.90">
    <property type="entry name" value="Phosphatidylinositol 3-kinase Catalytic Subunit, Chain A, domain 1"/>
    <property type="match status" value="1"/>
</dbReference>
<feature type="region of interest" description="Disordered" evidence="10">
    <location>
        <begin position="53"/>
        <end position="86"/>
    </location>
</feature>
<dbReference type="InterPro" id="IPR014352">
    <property type="entry name" value="FERM/acyl-CoA-bd_prot_sf"/>
</dbReference>
<evidence type="ECO:0000259" key="14">
    <source>
        <dbReference type="PROSITE" id="PS50106"/>
    </source>
</evidence>
<dbReference type="InterPro" id="IPR019747">
    <property type="entry name" value="FERM_CS"/>
</dbReference>
<dbReference type="SUPFAM" id="SSF50729">
    <property type="entry name" value="PH domain-like"/>
    <property type="match status" value="1"/>
</dbReference>
<dbReference type="CDD" id="cd13189">
    <property type="entry name" value="FERM_C_PTPN4_PTPN3_like"/>
    <property type="match status" value="1"/>
</dbReference>
<evidence type="ECO:0000256" key="10">
    <source>
        <dbReference type="SAM" id="MobiDB-lite"/>
    </source>
</evidence>
<evidence type="ECO:0000259" key="11">
    <source>
        <dbReference type="PROSITE" id="PS50055"/>
    </source>
</evidence>
<dbReference type="CDD" id="cd14541">
    <property type="entry name" value="PTPc-N3_4"/>
    <property type="match status" value="1"/>
</dbReference>
<dbReference type="GO" id="GO:0071944">
    <property type="term" value="C:cell periphery"/>
    <property type="evidence" value="ECO:0007669"/>
    <property type="project" value="UniProtKB-ARBA"/>
</dbReference>
<dbReference type="InterPro" id="IPR035963">
    <property type="entry name" value="FERM_2"/>
</dbReference>
<dbReference type="SUPFAM" id="SSF52799">
    <property type="entry name" value="(Phosphotyrosine protein) phosphatases II"/>
    <property type="match status" value="1"/>
</dbReference>
<dbReference type="Pfam" id="PF09380">
    <property type="entry name" value="FERM_C"/>
    <property type="match status" value="1"/>
</dbReference>
<evidence type="ECO:0000256" key="9">
    <source>
        <dbReference type="ARBA" id="ARBA00023212"/>
    </source>
</evidence>
<dbReference type="InterPro" id="IPR036034">
    <property type="entry name" value="PDZ_sf"/>
</dbReference>
<feature type="compositionally biased region" description="Polar residues" evidence="10">
    <location>
        <begin position="486"/>
        <end position="500"/>
    </location>
</feature>
<dbReference type="GO" id="GO:0070161">
    <property type="term" value="C:anchoring junction"/>
    <property type="evidence" value="ECO:0007669"/>
    <property type="project" value="UniProtKB-SubCell"/>
</dbReference>
<dbReference type="GO" id="GO:0005856">
    <property type="term" value="C:cytoskeleton"/>
    <property type="evidence" value="ECO:0007669"/>
    <property type="project" value="UniProtKB-SubCell"/>
</dbReference>
<feature type="region of interest" description="Disordered" evidence="10">
    <location>
        <begin position="472"/>
        <end position="507"/>
    </location>
</feature>
<dbReference type="EC" id="3.1.3.48" evidence="4"/>
<name>A0A0K2UD17_LEPSM</name>
<feature type="region of interest" description="Disordered" evidence="10">
    <location>
        <begin position="632"/>
        <end position="651"/>
    </location>
</feature>
<dbReference type="InterPro" id="IPR018980">
    <property type="entry name" value="FERM_PH-like_C"/>
</dbReference>
<keyword evidence="8" id="KW-0965">Cell junction</keyword>
<dbReference type="PRINTS" id="PR00700">
    <property type="entry name" value="PRTYPHPHTASE"/>
</dbReference>
<dbReference type="PROSITE" id="PS50106">
    <property type="entry name" value="PDZ"/>
    <property type="match status" value="1"/>
</dbReference>
<evidence type="ECO:0000256" key="4">
    <source>
        <dbReference type="ARBA" id="ARBA00013064"/>
    </source>
</evidence>
<dbReference type="GO" id="GO:0004725">
    <property type="term" value="F:protein tyrosine phosphatase activity"/>
    <property type="evidence" value="ECO:0007669"/>
    <property type="project" value="UniProtKB-EC"/>
</dbReference>
<dbReference type="InterPro" id="IPR019748">
    <property type="entry name" value="FERM_central"/>
</dbReference>
<evidence type="ECO:0000259" key="12">
    <source>
        <dbReference type="PROSITE" id="PS50056"/>
    </source>
</evidence>
<dbReference type="PANTHER" id="PTHR45706">
    <property type="entry name" value="TYROSINE-PROTEIN PHOSPHATASE"/>
    <property type="match status" value="1"/>
</dbReference>
<dbReference type="SMART" id="SM00404">
    <property type="entry name" value="PTPc_motif"/>
    <property type="match status" value="1"/>
</dbReference>
<dbReference type="Pfam" id="PF00595">
    <property type="entry name" value="PDZ"/>
    <property type="match status" value="1"/>
</dbReference>